<dbReference type="Proteomes" id="UP000482155">
    <property type="component" value="Unassembled WGS sequence"/>
</dbReference>
<name>A0A6B3SSI9_9BURK</name>
<dbReference type="AlphaFoldDB" id="A0A6B3SSI9"/>
<proteinExistence type="predicted"/>
<dbReference type="Gene3D" id="3.10.520.10">
    <property type="entry name" value="ApbE-like domains"/>
    <property type="match status" value="1"/>
</dbReference>
<dbReference type="RefSeq" id="WP_163967603.1">
    <property type="nucleotide sequence ID" value="NZ_JAAIVB010000074.1"/>
</dbReference>
<dbReference type="SUPFAM" id="SSF143631">
    <property type="entry name" value="ApbE-like"/>
    <property type="match status" value="1"/>
</dbReference>
<keyword evidence="2" id="KW-1185">Reference proteome</keyword>
<dbReference type="EMBL" id="JAAIVB010000074">
    <property type="protein sequence ID" value="NEX63664.1"/>
    <property type="molecule type" value="Genomic_DNA"/>
</dbReference>
<reference evidence="1 2" key="1">
    <citation type="submission" date="2020-02" db="EMBL/GenBank/DDBJ databases">
        <authorList>
            <person name="Kim M.K."/>
        </authorList>
    </citation>
    <scope>NUCLEOTIDE SEQUENCE [LARGE SCALE GENOMIC DNA]</scope>
    <source>
        <strain evidence="1 2">17J57-3</strain>
    </source>
</reference>
<evidence type="ECO:0000313" key="2">
    <source>
        <dbReference type="Proteomes" id="UP000482155"/>
    </source>
</evidence>
<protein>
    <submittedName>
        <fullName evidence="1">UPF0280 family protein</fullName>
    </submittedName>
</protein>
<dbReference type="InterPro" id="IPR003374">
    <property type="entry name" value="ApbE-like_sf"/>
</dbReference>
<evidence type="ECO:0000313" key="1">
    <source>
        <dbReference type="EMBL" id="NEX63664.1"/>
    </source>
</evidence>
<dbReference type="InterPro" id="IPR007183">
    <property type="entry name" value="UPF0280"/>
</dbReference>
<comment type="caution">
    <text evidence="1">The sequence shown here is derived from an EMBL/GenBank/DDBJ whole genome shotgun (WGS) entry which is preliminary data.</text>
</comment>
<dbReference type="PIRSF" id="PIRSF006421">
    <property type="entry name" value="UCP006421"/>
    <property type="match status" value="1"/>
</dbReference>
<dbReference type="NCBIfam" id="NF003322">
    <property type="entry name" value="PRK04334.1-2"/>
    <property type="match status" value="1"/>
</dbReference>
<organism evidence="1 2">
    <name type="scientific">Noviherbaspirillum galbum</name>
    <dbReference type="NCBI Taxonomy" id="2709383"/>
    <lineage>
        <taxon>Bacteria</taxon>
        <taxon>Pseudomonadati</taxon>
        <taxon>Pseudomonadota</taxon>
        <taxon>Betaproteobacteria</taxon>
        <taxon>Burkholderiales</taxon>
        <taxon>Oxalobacteraceae</taxon>
        <taxon>Noviherbaspirillum</taxon>
    </lineage>
</organism>
<sequence>MSPQHTTLADGRLHFSHGPIDLVIQADGRADAVQAAHRSAWQRFETVLAELVSELRELRRPVGDATALTGVVARRMWNACHPFRSGYITPMAAVAGAVAQEIIACYERPGIIRAAVNNGGDIALHLAPGASYRVGICSDLANATREAVHGHLEPDADMEIEAALPVRGIATSGWRGRSFSLGIADSATILAATAAQADAAATVIANAVNINDSRIKRISACELKDDTDLGDLPVTVDVPQLEPELVQAALHAGIALARKLERAGLIWGAVLVCQNRSACLLNENPDWDPRPAAALPSQANLFRNLRIAR</sequence>
<gene>
    <name evidence="1" type="ORF">G3574_21510</name>
</gene>
<accession>A0A6B3SSI9</accession>